<dbReference type="Proteomes" id="UP000069940">
    <property type="component" value="Unassembled WGS sequence"/>
</dbReference>
<reference evidence="1" key="2">
    <citation type="submission" date="2025-05" db="UniProtKB">
        <authorList>
            <consortium name="EnsemblMetazoa"/>
        </authorList>
    </citation>
    <scope>IDENTIFICATION</scope>
    <source>
        <strain evidence="1">Foshan</strain>
    </source>
</reference>
<dbReference type="RefSeq" id="XP_062706704.1">
    <property type="nucleotide sequence ID" value="XM_062850720.1"/>
</dbReference>
<name>A0ABM1Z8R5_AEDAL</name>
<evidence type="ECO:0000313" key="2">
    <source>
        <dbReference type="Proteomes" id="UP000069940"/>
    </source>
</evidence>
<proteinExistence type="predicted"/>
<accession>A0ABM1Z8R5</accession>
<protein>
    <submittedName>
        <fullName evidence="1">Uncharacterized protein</fullName>
    </submittedName>
</protein>
<dbReference type="EnsemblMetazoa" id="AALFPA23_016142.R23529">
    <property type="protein sequence ID" value="AALFPA23_016142.P23529"/>
    <property type="gene ID" value="AALFPA23_016142"/>
</dbReference>
<evidence type="ECO:0000313" key="1">
    <source>
        <dbReference type="EnsemblMetazoa" id="AALFPA23_016142.P23529"/>
    </source>
</evidence>
<keyword evidence="2" id="KW-1185">Reference proteome</keyword>
<reference evidence="2" key="1">
    <citation type="journal article" date="2015" name="Proc. Natl. Acad. Sci. U.S.A.">
        <title>Genome sequence of the Asian Tiger mosquito, Aedes albopictus, reveals insights into its biology, genetics, and evolution.</title>
        <authorList>
            <person name="Chen X.G."/>
            <person name="Jiang X."/>
            <person name="Gu J."/>
            <person name="Xu M."/>
            <person name="Wu Y."/>
            <person name="Deng Y."/>
            <person name="Zhang C."/>
            <person name="Bonizzoni M."/>
            <person name="Dermauw W."/>
            <person name="Vontas J."/>
            <person name="Armbruster P."/>
            <person name="Huang X."/>
            <person name="Yang Y."/>
            <person name="Zhang H."/>
            <person name="He W."/>
            <person name="Peng H."/>
            <person name="Liu Y."/>
            <person name="Wu K."/>
            <person name="Chen J."/>
            <person name="Lirakis M."/>
            <person name="Topalis P."/>
            <person name="Van Leeuwen T."/>
            <person name="Hall A.B."/>
            <person name="Jiang X."/>
            <person name="Thorpe C."/>
            <person name="Mueller R.L."/>
            <person name="Sun C."/>
            <person name="Waterhouse R.M."/>
            <person name="Yan G."/>
            <person name="Tu Z.J."/>
            <person name="Fang X."/>
            <person name="James A.A."/>
        </authorList>
    </citation>
    <scope>NUCLEOTIDE SEQUENCE [LARGE SCALE GENOMIC DNA]</scope>
    <source>
        <strain evidence="2">Foshan</strain>
    </source>
</reference>
<sequence>MSAKLIHGWSLPDGAFFPCSIHSIGNDAKTVLIVPGGGVGQVFTLVIKNFQHNVHADGAPPHKVFRIKLKKGEGRNCLAETVITASHTVSRTVGGELVVFGSFREGNVIDGIHGIKAIGCMEEGSKLAVIRAAGENKLKLEVLDDLVGCQVNDVLQSFDLPWEKSEFEVSHDSQMYKIKSVRIAKNDTNFFKRFLNCNDIAEEKEIILFTMDNGLYWLKILEGSYEIVTVKLYPALIEDYSYAPTTGCFAVLVSNAVLHIYSISEDADCLLLQEDKRYLGPSVDTHLFIAELSTFLYSSRSHVTQIRYYYSELSKAILNVSKEIQIVGVVGLTYLDYAKMAVCITDNRLFYSVPIHKLTDANCNPQNAYFELTDEILSQANQMTCLLTNEVTIEKVIVKQINHEQVQIDILTSSDNHVHEKLIEVELMYHKHLPNLRYSTLILNDKAHISNLFVQMDITLNRGIKAIVNRQRDWHLLVCLDEVITQIPFNQVNYVEDTIIRILAPIEASKVQRHGFPRIEISAMVTVTHHHDRLMLEVPLKLKSQDNVAVLFEASSHESKTTNPESQLTNVPRDLIRHCEQKPSVRAPTLEFHLQRLSECPTLNNFLSQIGIPLDSCDNDGTATKNKGYIRLGDFLCEVELADQGKFRFKSTSAGALYLLKVLCSKKFQHKVVNVSSEQLKAMRLQLLQCENDFQTVASYYRQIRTPFDSRRWTERNVDRRINFDALFPPPIITQTPIPPVWRCRNRISGESEKAKHSIGSIIHNIRCIHSFLYIEAGSFFGYYQRLTPYKDSIVVSCQLYISQTPLR</sequence>
<organism evidence="1 2">
    <name type="scientific">Aedes albopictus</name>
    <name type="common">Asian tiger mosquito</name>
    <name type="synonym">Stegomyia albopicta</name>
    <dbReference type="NCBI Taxonomy" id="7160"/>
    <lineage>
        <taxon>Eukaryota</taxon>
        <taxon>Metazoa</taxon>
        <taxon>Ecdysozoa</taxon>
        <taxon>Arthropoda</taxon>
        <taxon>Hexapoda</taxon>
        <taxon>Insecta</taxon>
        <taxon>Pterygota</taxon>
        <taxon>Neoptera</taxon>
        <taxon>Endopterygota</taxon>
        <taxon>Diptera</taxon>
        <taxon>Nematocera</taxon>
        <taxon>Culicoidea</taxon>
        <taxon>Culicidae</taxon>
        <taxon>Culicinae</taxon>
        <taxon>Aedini</taxon>
        <taxon>Aedes</taxon>
        <taxon>Stegomyia</taxon>
    </lineage>
</organism>
<dbReference type="GeneID" id="109404641"/>